<dbReference type="SUPFAM" id="SSF50249">
    <property type="entry name" value="Nucleic acid-binding proteins"/>
    <property type="match status" value="1"/>
</dbReference>
<dbReference type="Pfam" id="PF08646">
    <property type="entry name" value="Rep_fac-A_C"/>
    <property type="match status" value="1"/>
</dbReference>
<keyword evidence="2" id="KW-0479">Metal-binding</keyword>
<evidence type="ECO:0000256" key="4">
    <source>
        <dbReference type="ARBA" id="ARBA00022833"/>
    </source>
</evidence>
<feature type="region of interest" description="Disordered" evidence="6">
    <location>
        <begin position="204"/>
        <end position="227"/>
    </location>
</feature>
<comment type="caution">
    <text evidence="8">The sequence shown here is derived from an EMBL/GenBank/DDBJ whole genome shotgun (WGS) entry which is preliminary data.</text>
</comment>
<name>A0A9N7MWA6_STRHE</name>
<keyword evidence="9" id="KW-1185">Reference proteome</keyword>
<sequence>MDTWICATIDSIIDDWWYLSCVRCSCSMENDKGIYTCRKCSHTRGTFRYRIQFGVSDASSSATLICWDKDCQNIVGKSCDILKREYDQKRKDIFELPDELDELTGKTYLFKVRIKPDDPFSQSSTFSVIKVVVDEHLVSKYSQWVVQYDESDFLTLLQREETASGLDPALEDEASTPLKKMQDKNVAGDNAIAKRNLSDQFAAESVTSNKGKAKVDNDGNLLEDKNE</sequence>
<evidence type="ECO:0000259" key="7">
    <source>
        <dbReference type="Pfam" id="PF08646"/>
    </source>
</evidence>
<gene>
    <name evidence="8" type="ORF">SHERM_16268</name>
</gene>
<dbReference type="GO" id="GO:0008270">
    <property type="term" value="F:zinc ion binding"/>
    <property type="evidence" value="ECO:0007669"/>
    <property type="project" value="UniProtKB-KW"/>
</dbReference>
<dbReference type="Gene3D" id="2.40.50.140">
    <property type="entry name" value="Nucleic acid-binding proteins"/>
    <property type="match status" value="1"/>
</dbReference>
<evidence type="ECO:0000256" key="6">
    <source>
        <dbReference type="SAM" id="MobiDB-lite"/>
    </source>
</evidence>
<keyword evidence="5" id="KW-0238">DNA-binding</keyword>
<dbReference type="PANTHER" id="PTHR47165">
    <property type="entry name" value="OS03G0429900 PROTEIN"/>
    <property type="match status" value="1"/>
</dbReference>
<evidence type="ECO:0000256" key="5">
    <source>
        <dbReference type="ARBA" id="ARBA00023125"/>
    </source>
</evidence>
<proteinExistence type="inferred from homology"/>
<dbReference type="OrthoDB" id="1107934at2759"/>
<feature type="domain" description="Replication factor A C-terminal" evidence="7">
    <location>
        <begin position="8"/>
        <end position="118"/>
    </location>
</feature>
<dbReference type="InterPro" id="IPR012340">
    <property type="entry name" value="NA-bd_OB-fold"/>
</dbReference>
<dbReference type="AlphaFoldDB" id="A0A9N7MWA6"/>
<accession>A0A9N7MWA6</accession>
<dbReference type="CDD" id="cd04476">
    <property type="entry name" value="RPA1_DBD_C"/>
    <property type="match status" value="1"/>
</dbReference>
<dbReference type="EMBL" id="CACSLK010014277">
    <property type="protein sequence ID" value="CAA0816402.1"/>
    <property type="molecule type" value="Genomic_DNA"/>
</dbReference>
<comment type="similarity">
    <text evidence="1">Belongs to the replication factor A protein 1 family.</text>
</comment>
<reference evidence="8" key="1">
    <citation type="submission" date="2019-12" db="EMBL/GenBank/DDBJ databases">
        <authorList>
            <person name="Scholes J."/>
        </authorList>
    </citation>
    <scope>NUCLEOTIDE SEQUENCE</scope>
</reference>
<evidence type="ECO:0000256" key="2">
    <source>
        <dbReference type="ARBA" id="ARBA00022723"/>
    </source>
</evidence>
<feature type="compositionally biased region" description="Basic and acidic residues" evidence="6">
    <location>
        <begin position="213"/>
        <end position="227"/>
    </location>
</feature>
<protein>
    <recommendedName>
        <fullName evidence="7">Replication factor A C-terminal domain-containing protein</fullName>
    </recommendedName>
</protein>
<dbReference type="InterPro" id="IPR047192">
    <property type="entry name" value="Euk_RPA1_DBD_C"/>
</dbReference>
<evidence type="ECO:0000256" key="3">
    <source>
        <dbReference type="ARBA" id="ARBA00022771"/>
    </source>
</evidence>
<evidence type="ECO:0000313" key="9">
    <source>
        <dbReference type="Proteomes" id="UP001153555"/>
    </source>
</evidence>
<evidence type="ECO:0000256" key="1">
    <source>
        <dbReference type="ARBA" id="ARBA00005690"/>
    </source>
</evidence>
<dbReference type="Proteomes" id="UP001153555">
    <property type="component" value="Unassembled WGS sequence"/>
</dbReference>
<evidence type="ECO:0000313" key="8">
    <source>
        <dbReference type="EMBL" id="CAA0816402.1"/>
    </source>
</evidence>
<organism evidence="8 9">
    <name type="scientific">Striga hermonthica</name>
    <name type="common">Purple witchweed</name>
    <name type="synonym">Buchnera hermonthica</name>
    <dbReference type="NCBI Taxonomy" id="68872"/>
    <lineage>
        <taxon>Eukaryota</taxon>
        <taxon>Viridiplantae</taxon>
        <taxon>Streptophyta</taxon>
        <taxon>Embryophyta</taxon>
        <taxon>Tracheophyta</taxon>
        <taxon>Spermatophyta</taxon>
        <taxon>Magnoliopsida</taxon>
        <taxon>eudicotyledons</taxon>
        <taxon>Gunneridae</taxon>
        <taxon>Pentapetalae</taxon>
        <taxon>asterids</taxon>
        <taxon>lamiids</taxon>
        <taxon>Lamiales</taxon>
        <taxon>Orobanchaceae</taxon>
        <taxon>Buchnereae</taxon>
        <taxon>Striga</taxon>
    </lineage>
</organism>
<dbReference type="PANTHER" id="PTHR47165:SF4">
    <property type="entry name" value="OS03G0429900 PROTEIN"/>
    <property type="match status" value="1"/>
</dbReference>
<dbReference type="GO" id="GO:0003677">
    <property type="term" value="F:DNA binding"/>
    <property type="evidence" value="ECO:0007669"/>
    <property type="project" value="UniProtKB-KW"/>
</dbReference>
<keyword evidence="3" id="KW-0863">Zinc-finger</keyword>
<dbReference type="InterPro" id="IPR013955">
    <property type="entry name" value="Rep_factor-A_C"/>
</dbReference>
<keyword evidence="4" id="KW-0862">Zinc</keyword>